<reference evidence="1" key="1">
    <citation type="journal article" date="2015" name="Nature">
        <title>Complex archaea that bridge the gap between prokaryotes and eukaryotes.</title>
        <authorList>
            <person name="Spang A."/>
            <person name="Saw J.H."/>
            <person name="Jorgensen S.L."/>
            <person name="Zaremba-Niedzwiedzka K."/>
            <person name="Martijn J."/>
            <person name="Lind A.E."/>
            <person name="van Eijk R."/>
            <person name="Schleper C."/>
            <person name="Guy L."/>
            <person name="Ettema T.J."/>
        </authorList>
    </citation>
    <scope>NUCLEOTIDE SEQUENCE</scope>
</reference>
<dbReference type="NCBIfam" id="NF033394">
    <property type="entry name" value="capsid_maj_Podo"/>
    <property type="match status" value="1"/>
</dbReference>
<dbReference type="EMBL" id="LAZR01000829">
    <property type="protein sequence ID" value="KKN56843.1"/>
    <property type="molecule type" value="Genomic_DNA"/>
</dbReference>
<sequence length="349" mass="37726">MTFDEVVKTTTQDEIVPTVVDSILNSNVLTMRLLGNPKPWVGELMKFNVKVSKSTAGGSFDGFDTFSTTRTNNRVQMQFNVKGFYQSVVLSNMERAVNNTAAKVLDLLGLEMESAKDDMIDGIGTTFYSDGTGNGSKDFTGLAAAVDDGSVAATYGGLNRSVTYTTLQSSVTTGIGNLTLAAMATSFDAATVGSDKPTIIVTTEAVWSFYEQLLQPTVRAGYDAGGFAQVTKTGTAQNRGALKGEIGFDALWYRGVPMVKDEKCTAGYMYFLNENYLGWYNLPHPDNKMQSGSSMIEGYYAEEGPKPISWTGLKDPINQDAVIGQFILYGELVNRNPNRSSVMQGITGV</sequence>
<dbReference type="AlphaFoldDB" id="A0A0F9UT96"/>
<protein>
    <recommendedName>
        <fullName evidence="2">Phage major capsid protein</fullName>
    </recommendedName>
</protein>
<organism evidence="1">
    <name type="scientific">marine sediment metagenome</name>
    <dbReference type="NCBI Taxonomy" id="412755"/>
    <lineage>
        <taxon>unclassified sequences</taxon>
        <taxon>metagenomes</taxon>
        <taxon>ecological metagenomes</taxon>
    </lineage>
</organism>
<evidence type="ECO:0008006" key="2">
    <source>
        <dbReference type="Google" id="ProtNLM"/>
    </source>
</evidence>
<evidence type="ECO:0000313" key="1">
    <source>
        <dbReference type="EMBL" id="KKN56843.1"/>
    </source>
</evidence>
<comment type="caution">
    <text evidence="1">The sequence shown here is derived from an EMBL/GenBank/DDBJ whole genome shotgun (WGS) entry which is preliminary data.</text>
</comment>
<name>A0A0F9UT96_9ZZZZ</name>
<proteinExistence type="predicted"/>
<dbReference type="InterPro" id="IPR049718">
    <property type="entry name" value="AKO59007-like"/>
</dbReference>
<accession>A0A0F9UT96</accession>
<gene>
    <name evidence="1" type="ORF">LCGC14_0568250</name>
</gene>